<dbReference type="EMBL" id="ML735349">
    <property type="protein sequence ID" value="KAE8384972.1"/>
    <property type="molecule type" value="Genomic_DNA"/>
</dbReference>
<name>A0A5N6FEF1_PETAA</name>
<dbReference type="Pfam" id="PF00248">
    <property type="entry name" value="Aldo_ket_red"/>
    <property type="match status" value="1"/>
</dbReference>
<comment type="similarity">
    <text evidence="2">Belongs to the aldo/keto reductase family. Aldo/keto reductase 2 subfamily.</text>
</comment>
<dbReference type="PANTHER" id="PTHR43364">
    <property type="entry name" value="NADH-SPECIFIC METHYLGLYOXAL REDUCTASE-RELATED"/>
    <property type="match status" value="1"/>
</dbReference>
<dbReference type="SUPFAM" id="SSF51430">
    <property type="entry name" value="NAD(P)-linked oxidoreductase"/>
    <property type="match status" value="1"/>
</dbReference>
<keyword evidence="1" id="KW-0560">Oxidoreductase</keyword>
<accession>A0A5N6FEF1</accession>
<dbReference type="AlphaFoldDB" id="A0A5N6FEF1"/>
<dbReference type="Gene3D" id="3.20.20.100">
    <property type="entry name" value="NADP-dependent oxidoreductase domain"/>
    <property type="match status" value="1"/>
</dbReference>
<evidence type="ECO:0000313" key="6">
    <source>
        <dbReference type="Proteomes" id="UP000541154"/>
    </source>
</evidence>
<reference evidence="5 6" key="1">
    <citation type="submission" date="2019-04" db="EMBL/GenBank/DDBJ databases">
        <title>Aspergillus burnettii sp. nov., novel species from soil in southeast Queensland.</title>
        <authorList>
            <person name="Gilchrist C.L.M."/>
            <person name="Pitt J.I."/>
            <person name="Lange L."/>
            <person name="Lacey H.J."/>
            <person name="Vuong D."/>
            <person name="Midgley D.J."/>
            <person name="Greenfield P."/>
            <person name="Bradbury M."/>
            <person name="Lacey E."/>
            <person name="Busk P.K."/>
            <person name="Pilgaard B."/>
            <person name="Chooi Y.H."/>
            <person name="Piggott A.M."/>
        </authorList>
    </citation>
    <scope>NUCLEOTIDE SEQUENCE [LARGE SCALE GENOMIC DNA]</scope>
    <source>
        <strain evidence="5 6">FRR 5400</strain>
    </source>
</reference>
<evidence type="ECO:0000256" key="1">
    <source>
        <dbReference type="ARBA" id="ARBA00023002"/>
    </source>
</evidence>
<dbReference type="GO" id="GO:0016491">
    <property type="term" value="F:oxidoreductase activity"/>
    <property type="evidence" value="ECO:0007669"/>
    <property type="project" value="UniProtKB-KW"/>
</dbReference>
<dbReference type="EMBL" id="SPNV01000247">
    <property type="protein sequence ID" value="KAF5857620.1"/>
    <property type="molecule type" value="Genomic_DNA"/>
</dbReference>
<dbReference type="Proteomes" id="UP000326877">
    <property type="component" value="Unassembled WGS sequence"/>
</dbReference>
<evidence type="ECO:0000313" key="4">
    <source>
        <dbReference type="EMBL" id="KAE8384972.1"/>
    </source>
</evidence>
<keyword evidence="6" id="KW-1185">Reference proteome</keyword>
<dbReference type="OrthoDB" id="1720422at2759"/>
<gene>
    <name evidence="4" type="ORF">BDV23DRAFT_188701</name>
    <name evidence="5" type="ORF">ETB97_005517</name>
</gene>
<dbReference type="PANTHER" id="PTHR43364:SF15">
    <property type="entry name" value="ARYL-ALCOHOL DEHYDROGENASE AAD16-RELATED"/>
    <property type="match status" value="1"/>
</dbReference>
<dbReference type="InterPro" id="IPR050523">
    <property type="entry name" value="AKR_Detox_Biosynth"/>
</dbReference>
<sequence>MSLYQYLGNSGLKVSKVILGAMSYRTPKWQGWVLDKEDSLPLLEHAYNAGIRTGDTADLYSHGQSEQVIGEAINKYNIPRENLVILTKIYFGVTV</sequence>
<organism evidence="4">
    <name type="scientific">Petromyces alliaceus</name>
    <name type="common">Aspergillus alliaceus</name>
    <dbReference type="NCBI Taxonomy" id="209559"/>
    <lineage>
        <taxon>Eukaryota</taxon>
        <taxon>Fungi</taxon>
        <taxon>Dikarya</taxon>
        <taxon>Ascomycota</taxon>
        <taxon>Pezizomycotina</taxon>
        <taxon>Eurotiomycetes</taxon>
        <taxon>Eurotiomycetidae</taxon>
        <taxon>Eurotiales</taxon>
        <taxon>Aspergillaceae</taxon>
        <taxon>Aspergillus</taxon>
        <taxon>Aspergillus subgen. Circumdati</taxon>
    </lineage>
</organism>
<protein>
    <submittedName>
        <fullName evidence="4">NADP-dependent oxidoreductase domain-containing protein</fullName>
    </submittedName>
</protein>
<dbReference type="Proteomes" id="UP000541154">
    <property type="component" value="Unassembled WGS sequence"/>
</dbReference>
<accession>A0A5N7BT10</accession>
<evidence type="ECO:0000256" key="2">
    <source>
        <dbReference type="ARBA" id="ARBA00038157"/>
    </source>
</evidence>
<proteinExistence type="inferred from homology"/>
<evidence type="ECO:0000259" key="3">
    <source>
        <dbReference type="Pfam" id="PF00248"/>
    </source>
</evidence>
<dbReference type="InterPro" id="IPR036812">
    <property type="entry name" value="NAD(P)_OxRdtase_dom_sf"/>
</dbReference>
<reference evidence="4" key="2">
    <citation type="submission" date="2019-04" db="EMBL/GenBank/DDBJ databases">
        <title>Friends and foes A comparative genomics studyof 23 Aspergillus species from section Flavi.</title>
        <authorList>
            <consortium name="DOE Joint Genome Institute"/>
            <person name="Kjaerbolling I."/>
            <person name="Vesth T."/>
            <person name="Frisvad J.C."/>
            <person name="Nybo J.L."/>
            <person name="Theobald S."/>
            <person name="Kildgaard S."/>
            <person name="Isbrandt T."/>
            <person name="Kuo A."/>
            <person name="Sato A."/>
            <person name="Lyhne E.K."/>
            <person name="Kogle M.E."/>
            <person name="Wiebenga A."/>
            <person name="Kun R.S."/>
            <person name="Lubbers R.J."/>
            <person name="Makela M.R."/>
            <person name="Barry K."/>
            <person name="Chovatia M."/>
            <person name="Clum A."/>
            <person name="Daum C."/>
            <person name="Haridas S."/>
            <person name="He G."/>
            <person name="LaButti K."/>
            <person name="Lipzen A."/>
            <person name="Mondo S."/>
            <person name="Riley R."/>
            <person name="Salamov A."/>
            <person name="Simmons B.A."/>
            <person name="Magnuson J.K."/>
            <person name="Henrissat B."/>
            <person name="Mortensen U.H."/>
            <person name="Larsen T.O."/>
            <person name="Devries R.P."/>
            <person name="Grigoriev I.V."/>
            <person name="Machida M."/>
            <person name="Baker S.E."/>
            <person name="Andersen M.R."/>
        </authorList>
    </citation>
    <scope>NUCLEOTIDE SEQUENCE [LARGE SCALE GENOMIC DNA]</scope>
    <source>
        <strain evidence="4">IBT 14317</strain>
    </source>
</reference>
<dbReference type="OMA" id="WIDERDS"/>
<accession>A0A8H5ZYY5</accession>
<evidence type="ECO:0000313" key="5">
    <source>
        <dbReference type="EMBL" id="KAF5857620.1"/>
    </source>
</evidence>
<feature type="domain" description="NADP-dependent oxidoreductase" evidence="3">
    <location>
        <begin position="16"/>
        <end position="89"/>
    </location>
</feature>
<dbReference type="InterPro" id="IPR023210">
    <property type="entry name" value="NADP_OxRdtase_dom"/>
</dbReference>